<reference evidence="4 5" key="1">
    <citation type="submission" date="2020-08" db="EMBL/GenBank/DDBJ databases">
        <title>Novel species isolated from subtropical streams in China.</title>
        <authorList>
            <person name="Lu H."/>
        </authorList>
    </citation>
    <scope>NUCLEOTIDE SEQUENCE [LARGE SCALE GENOMIC DNA]</scope>
    <source>
        <strain evidence="4 5">CY18W</strain>
    </source>
</reference>
<dbReference type="PANTHER" id="PTHR45641">
    <property type="entry name" value="TETRATRICOPEPTIDE REPEAT PROTEIN (AFU_ORTHOLOGUE AFUA_6G03870)"/>
    <property type="match status" value="1"/>
</dbReference>
<sequence>MLNKTLPFFIALLLFFNEVSGAETSTIDQLVFQSSVASGSKQYDKARELAERALTLAEHDPDFPRLKLAQILTQLGFAYQQLNQFDAAQKYSRRVVDIVMILPSADARFRAFSLTHLAEILTLSGDPAQAETLATQALALVERELSSNTQEFVGPLGELGAAFLAQDKTEQASKVLELAIRISEFAPNTVGTYYQNLFVYSARLYRKTGQQEKAVEMENKANSIVTTIPIPIVSNVRPAVAKPVDAINEPKH</sequence>
<dbReference type="InterPro" id="IPR019734">
    <property type="entry name" value="TPR_rpt"/>
</dbReference>
<gene>
    <name evidence="4" type="ORF">H8L32_12050</name>
</gene>
<evidence type="ECO:0000313" key="4">
    <source>
        <dbReference type="EMBL" id="MBC3918213.1"/>
    </source>
</evidence>
<evidence type="ECO:0000256" key="3">
    <source>
        <dbReference type="SAM" id="SignalP"/>
    </source>
</evidence>
<feature type="chain" id="PRO_5047050768" evidence="3">
    <location>
        <begin position="22"/>
        <end position="252"/>
    </location>
</feature>
<dbReference type="RefSeq" id="WP_186947476.1">
    <property type="nucleotide sequence ID" value="NZ_JACOGF010000005.1"/>
</dbReference>
<evidence type="ECO:0000256" key="2">
    <source>
        <dbReference type="ARBA" id="ARBA00022803"/>
    </source>
</evidence>
<dbReference type="Pfam" id="PF13424">
    <property type="entry name" value="TPR_12"/>
    <property type="match status" value="1"/>
</dbReference>
<dbReference type="SUPFAM" id="SSF48452">
    <property type="entry name" value="TPR-like"/>
    <property type="match status" value="1"/>
</dbReference>
<keyword evidence="3" id="KW-0732">Signal</keyword>
<organism evidence="4 5">
    <name type="scientific">Undibacterium hunanense</name>
    <dbReference type="NCBI Taxonomy" id="2762292"/>
    <lineage>
        <taxon>Bacteria</taxon>
        <taxon>Pseudomonadati</taxon>
        <taxon>Pseudomonadota</taxon>
        <taxon>Betaproteobacteria</taxon>
        <taxon>Burkholderiales</taxon>
        <taxon>Oxalobacteraceae</taxon>
        <taxon>Undibacterium</taxon>
    </lineage>
</organism>
<proteinExistence type="predicted"/>
<keyword evidence="1" id="KW-0677">Repeat</keyword>
<evidence type="ECO:0000313" key="5">
    <source>
        <dbReference type="Proteomes" id="UP000650424"/>
    </source>
</evidence>
<protein>
    <submittedName>
        <fullName evidence="4">Tetratricopeptide repeat protein</fullName>
    </submittedName>
</protein>
<comment type="caution">
    <text evidence="4">The sequence shown here is derived from an EMBL/GenBank/DDBJ whole genome shotgun (WGS) entry which is preliminary data.</text>
</comment>
<dbReference type="PANTHER" id="PTHR45641:SF19">
    <property type="entry name" value="NEPHROCYSTIN-3"/>
    <property type="match status" value="1"/>
</dbReference>
<dbReference type="Gene3D" id="1.25.40.10">
    <property type="entry name" value="Tetratricopeptide repeat domain"/>
    <property type="match status" value="1"/>
</dbReference>
<keyword evidence="5" id="KW-1185">Reference proteome</keyword>
<dbReference type="EMBL" id="JACOGF010000005">
    <property type="protein sequence ID" value="MBC3918213.1"/>
    <property type="molecule type" value="Genomic_DNA"/>
</dbReference>
<dbReference type="SMART" id="SM00028">
    <property type="entry name" value="TPR"/>
    <property type="match status" value="4"/>
</dbReference>
<accession>A0ABR6ZQV9</accession>
<feature type="signal peptide" evidence="3">
    <location>
        <begin position="1"/>
        <end position="21"/>
    </location>
</feature>
<dbReference type="InterPro" id="IPR011990">
    <property type="entry name" value="TPR-like_helical_dom_sf"/>
</dbReference>
<name>A0ABR6ZQV9_9BURK</name>
<evidence type="ECO:0000256" key="1">
    <source>
        <dbReference type="ARBA" id="ARBA00022737"/>
    </source>
</evidence>
<dbReference type="Proteomes" id="UP000650424">
    <property type="component" value="Unassembled WGS sequence"/>
</dbReference>
<keyword evidence="2" id="KW-0802">TPR repeat</keyword>